<dbReference type="InterPro" id="IPR036770">
    <property type="entry name" value="Ankyrin_rpt-contain_sf"/>
</dbReference>
<dbReference type="PANTHER" id="PTHR24198:SF165">
    <property type="entry name" value="ANKYRIN REPEAT-CONTAINING PROTEIN-RELATED"/>
    <property type="match status" value="1"/>
</dbReference>
<accession>A0AAE0K7C7</accession>
<evidence type="ECO:0000313" key="4">
    <source>
        <dbReference type="EMBL" id="KAK3370907.1"/>
    </source>
</evidence>
<dbReference type="PANTHER" id="PTHR24198">
    <property type="entry name" value="ANKYRIN REPEAT AND PROTEIN KINASE DOMAIN-CONTAINING PROTEIN"/>
    <property type="match status" value="1"/>
</dbReference>
<evidence type="ECO:0000256" key="3">
    <source>
        <dbReference type="PROSITE-ProRule" id="PRU00023"/>
    </source>
</evidence>
<protein>
    <submittedName>
        <fullName evidence="4">Ankyrin repeat-containing domain protein</fullName>
    </submittedName>
</protein>
<dbReference type="Pfam" id="PF12796">
    <property type="entry name" value="Ank_2"/>
    <property type="match status" value="1"/>
</dbReference>
<dbReference type="Gene3D" id="1.25.40.20">
    <property type="entry name" value="Ankyrin repeat-containing domain"/>
    <property type="match status" value="1"/>
</dbReference>
<keyword evidence="5" id="KW-1185">Reference proteome</keyword>
<reference evidence="4" key="2">
    <citation type="submission" date="2023-06" db="EMBL/GenBank/DDBJ databases">
        <authorList>
            <consortium name="Lawrence Berkeley National Laboratory"/>
            <person name="Haridas S."/>
            <person name="Hensen N."/>
            <person name="Bonometti L."/>
            <person name="Westerberg I."/>
            <person name="Brannstrom I.O."/>
            <person name="Guillou S."/>
            <person name="Cros-Aarteil S."/>
            <person name="Calhoun S."/>
            <person name="Kuo A."/>
            <person name="Mondo S."/>
            <person name="Pangilinan J."/>
            <person name="Riley R."/>
            <person name="Labutti K."/>
            <person name="Andreopoulos B."/>
            <person name="Lipzen A."/>
            <person name="Chen C."/>
            <person name="Yanf M."/>
            <person name="Daum C."/>
            <person name="Ng V."/>
            <person name="Clum A."/>
            <person name="Steindorff A."/>
            <person name="Ohm R."/>
            <person name="Martin F."/>
            <person name="Silar P."/>
            <person name="Natvig D."/>
            <person name="Lalanne C."/>
            <person name="Gautier V."/>
            <person name="Ament-Velasquez S.L."/>
            <person name="Kruys A."/>
            <person name="Hutchinson M.I."/>
            <person name="Powell A.J."/>
            <person name="Barry K."/>
            <person name="Miller A.N."/>
            <person name="Grigoriev I.V."/>
            <person name="Debuchy R."/>
            <person name="Gladieux P."/>
            <person name="Thoren M.H."/>
            <person name="Johannesson H."/>
        </authorList>
    </citation>
    <scope>NUCLEOTIDE SEQUENCE</scope>
    <source>
        <strain evidence="4">CBS 958.72</strain>
    </source>
</reference>
<gene>
    <name evidence="4" type="ORF">B0T24DRAFT_531735</name>
</gene>
<reference evidence="4" key="1">
    <citation type="journal article" date="2023" name="Mol. Phylogenet. Evol.">
        <title>Genome-scale phylogeny and comparative genomics of the fungal order Sordariales.</title>
        <authorList>
            <person name="Hensen N."/>
            <person name="Bonometti L."/>
            <person name="Westerberg I."/>
            <person name="Brannstrom I.O."/>
            <person name="Guillou S."/>
            <person name="Cros-Aarteil S."/>
            <person name="Calhoun S."/>
            <person name="Haridas S."/>
            <person name="Kuo A."/>
            <person name="Mondo S."/>
            <person name="Pangilinan J."/>
            <person name="Riley R."/>
            <person name="LaButti K."/>
            <person name="Andreopoulos B."/>
            <person name="Lipzen A."/>
            <person name="Chen C."/>
            <person name="Yan M."/>
            <person name="Daum C."/>
            <person name="Ng V."/>
            <person name="Clum A."/>
            <person name="Steindorff A."/>
            <person name="Ohm R.A."/>
            <person name="Martin F."/>
            <person name="Silar P."/>
            <person name="Natvig D.O."/>
            <person name="Lalanne C."/>
            <person name="Gautier V."/>
            <person name="Ament-Velasquez S.L."/>
            <person name="Kruys A."/>
            <person name="Hutchinson M.I."/>
            <person name="Powell A.J."/>
            <person name="Barry K."/>
            <person name="Miller A.N."/>
            <person name="Grigoriev I.V."/>
            <person name="Debuchy R."/>
            <person name="Gladieux P."/>
            <person name="Hiltunen Thoren M."/>
            <person name="Johannesson H."/>
        </authorList>
    </citation>
    <scope>NUCLEOTIDE SEQUENCE</scope>
    <source>
        <strain evidence="4">CBS 958.72</strain>
    </source>
</reference>
<name>A0AAE0K7C7_9PEZI</name>
<evidence type="ECO:0000256" key="2">
    <source>
        <dbReference type="ARBA" id="ARBA00023043"/>
    </source>
</evidence>
<dbReference type="SMART" id="SM00248">
    <property type="entry name" value="ANK"/>
    <property type="match status" value="3"/>
</dbReference>
<dbReference type="PROSITE" id="PS50297">
    <property type="entry name" value="ANK_REP_REGION"/>
    <property type="match status" value="2"/>
</dbReference>
<comment type="caution">
    <text evidence="4">The sequence shown here is derived from an EMBL/GenBank/DDBJ whole genome shotgun (WGS) entry which is preliminary data.</text>
</comment>
<dbReference type="EMBL" id="JAULSN010000005">
    <property type="protein sequence ID" value="KAK3370907.1"/>
    <property type="molecule type" value="Genomic_DNA"/>
</dbReference>
<dbReference type="Proteomes" id="UP001287356">
    <property type="component" value="Unassembled WGS sequence"/>
</dbReference>
<keyword evidence="2 3" id="KW-0040">ANK repeat</keyword>
<evidence type="ECO:0000256" key="1">
    <source>
        <dbReference type="ARBA" id="ARBA00022737"/>
    </source>
</evidence>
<keyword evidence="1" id="KW-0677">Repeat</keyword>
<dbReference type="InterPro" id="IPR002110">
    <property type="entry name" value="Ankyrin_rpt"/>
</dbReference>
<feature type="repeat" description="ANK" evidence="3">
    <location>
        <begin position="34"/>
        <end position="66"/>
    </location>
</feature>
<dbReference type="AlphaFoldDB" id="A0AAE0K7C7"/>
<evidence type="ECO:0000313" key="5">
    <source>
        <dbReference type="Proteomes" id="UP001287356"/>
    </source>
</evidence>
<proteinExistence type="predicted"/>
<feature type="repeat" description="ANK" evidence="3">
    <location>
        <begin position="1"/>
        <end position="33"/>
    </location>
</feature>
<dbReference type="SUPFAM" id="SSF48403">
    <property type="entry name" value="Ankyrin repeat"/>
    <property type="match status" value="1"/>
</dbReference>
<sequence length="129" mass="14105">MSSTPLHLACVLGDENIVQWLLQHVVDINAAGKDGESPLTDARWKGRHDIARILVDNGAFVNMQSRDGTTPIMFSTWHGHTNGVKLLHKSQADLLSCTTNGENLLMSAARVRSPKIFLPPLKCGLNPPQ</sequence>
<organism evidence="4 5">
    <name type="scientific">Lasiosphaeria ovina</name>
    <dbReference type="NCBI Taxonomy" id="92902"/>
    <lineage>
        <taxon>Eukaryota</taxon>
        <taxon>Fungi</taxon>
        <taxon>Dikarya</taxon>
        <taxon>Ascomycota</taxon>
        <taxon>Pezizomycotina</taxon>
        <taxon>Sordariomycetes</taxon>
        <taxon>Sordariomycetidae</taxon>
        <taxon>Sordariales</taxon>
        <taxon>Lasiosphaeriaceae</taxon>
        <taxon>Lasiosphaeria</taxon>
    </lineage>
</organism>
<dbReference type="PROSITE" id="PS50088">
    <property type="entry name" value="ANK_REPEAT"/>
    <property type="match status" value="2"/>
</dbReference>